<dbReference type="InterPro" id="IPR018247">
    <property type="entry name" value="EF_Hand_1_Ca_BS"/>
</dbReference>
<dbReference type="InterPro" id="IPR018511">
    <property type="entry name" value="Hemolysin-typ_Ca-bd_CS"/>
</dbReference>
<feature type="region of interest" description="Disordered" evidence="8">
    <location>
        <begin position="2181"/>
        <end position="2287"/>
    </location>
</feature>
<feature type="region of interest" description="Disordered" evidence="8">
    <location>
        <begin position="1969"/>
        <end position="2078"/>
    </location>
</feature>
<organism evidence="9 10">
    <name type="scientific">Microtetraspora glauca</name>
    <dbReference type="NCBI Taxonomy" id="1996"/>
    <lineage>
        <taxon>Bacteria</taxon>
        <taxon>Bacillati</taxon>
        <taxon>Actinomycetota</taxon>
        <taxon>Actinomycetes</taxon>
        <taxon>Streptosporangiales</taxon>
        <taxon>Streptosporangiaceae</taxon>
        <taxon>Microtetraspora</taxon>
    </lineage>
</organism>
<feature type="region of interest" description="Disordered" evidence="8">
    <location>
        <begin position="2626"/>
        <end position="2673"/>
    </location>
</feature>
<feature type="region of interest" description="Disordered" evidence="8">
    <location>
        <begin position="2336"/>
        <end position="2425"/>
    </location>
</feature>
<sequence length="3118" mass="319598">MAAGLVTAVPPVASAAAQRDEETTALLSAVERFAAAGRGLATVGPMGEQLPLVGLVPGGADGLGLGDLFDVAVYDQLKDLTSLADLKDEYALAGPRGGRLLAKASTDGTIRRLDLTLEVTRTVADRPVSVSSTQPKVSLATSGGVNVTLKLAAKLPFGYDPATKSVWLGKDVALTVQADGRLVAGAKPTAAFGILGVDLSAGSALSFTSTYTSAVSDPDGDGRLDLRELGAEGAAAGLFTFSRKGSATAKLGITAQPFAGAQVEGATATVDVSWPDLAAGGPQVSVSQPDLDRLNRFQTLTPKDLLDGLTHLANAITAVQRARWGDQGDVDLPFMRGSLADAVQISEALDAFVAGSVDRDTGRPTFTSIQDMFTALGKARGLPGGAIIKVADAGYDDAAKKIAFTLVIDRSVNPVPEALNPAGQASSGAGTGVTYTAATLKHAGQKWTPGQFAGRMVTAGASSGVVADNTADTVTLAADGWRGGVPAAGAPYRIAAADPMIGQVSFGDTFKTRAGLAQANAATSVAGVMRGYHAAATVVLDLSDPATGQACAARPDGQQKACPYKHTNPDGSSTVVTELPRPADRIMLRTGRDLFGARVSVLTPVNVNAVVGYLGVQVTGDLSMSGRSGGDLVKVALKDVGDVRLTRLFERLASNPGEVLTSQVDAAAQARLTLGVPGMADFFGGKVTGAVEMPDIGKPDALVFSGFDKLGKVKDFAFDPDNPRALFGALIKSLGAMATYLDQVKGSGPVGDAMTTKLPLLGRSVSDLVSAEEMGSGPGVVYGDGACGGGNGFVTDPSRTFTQAHVGRGVIVGTRLMTVAAVCDGHTMAFTGKFGEATPEPGAAYALRSRLRDAVDRLTAAPPDTVQAMVAELNKTLGGQVRIGYEGGRLRLSLAYDKKAAMNEPLRFSFGERSLVAASGSGTLDATIDGEVRLGLQVALKRDFDLARDLLVETDSSLDLEARAQLDGTVDASIGPLPVSIGKAGDDPLQARLGYGVSLRYGGESQEAVPPADFFAGLDLALNETSDPVTCDRDPRRDETDLALCAVLPAYLGGSPITADGKHALVLRLPRAAPLAEMFDLTKKLPGDIDRLELPAFDFSTLPAGMELDWTNLGDGIDRYLTALESGMRTAAYDGRLPLVGHDLQQGADFVGAKRLEIKAAIRKLPNGGRVPTGKDLREWYNAELAPKIGPGAQPMITCVQAPEPADPTACDAAKGTELTGVRFTISIGKGVVDPQQGCVDGCAALERRLDIGIPGLALRQGPGKGVQAKVGWHIEATVGLDRTNGFFLDATPDKQPRASVGVNVSLPEQINAKLAILDVTLKNRTAQSPDLFAGTFTVGLKPVGRIGLRELADAGDLVETSLHAKAAIDWRFTVTPGSPMLPGLFGDFHVAWDLTKGGAPDPANLNIAFTNVNLEAGDFFRTVLGPVVTQVKRLTDPVRPVVDQLYAPIPVLSDLSRAAGGDDVNLMTIAKKFNTLGGNSTTQFIERMTEILKLVSSLPDCRGELHIPIGGFTVVGDRALTTENSPDVADSLITDVAPETDDLFAALDEGARSCAKGKAASDAEQGPLKHSKSAGFSFPVLDNAGRSIFSLLMGKDVELVEYDSGPLRLGFTYSQSFGPVYAPPPIMVVISGTAGVEARIKAGFDTYGIRKAIEQGEADLQVLDSLYLKTTDERGRPLPAIKLYGQLEAGAAVDLLLVKAGVSGGVSLAISMLWADPTNDGKFRFHEFTGVLLRNPLCLFTMDGKLKVYLKAWVEIGISIFKKRFDWTIVEATLLDFSAKPKCDEDPPKLATVSGEALVLHIGPMRPARGGSTAGPSDDAEQWTVSQLPGDEGFVVSALGVREEHRTAGLDRVLADGRGAKGSLRLVFQGYADASGKPYPFDRKVVAFGGEGDDLILAGAGTNVVDGGKGDDQITSADQYDERGRTVAIVAGGPGDDYLTVGGAGGWVAGDGRLTPATRKVGTVEVADWTADGLPGEPADGSGDGDDRIAAGLGRNRLWGNGGDDTLSVASDSPLAATDPSPRYRAQPSLLVGGPGSDTLTGGSAGDEIYTGPREETEPDGAGPADTGPNYVDTGAGADTVYGGQAVDLVAGHSLPGETVKIIGGGGDDVLAGGHGKDEIFGGPGDDWVIAEPSDVGEAEGRDDYGPARRVRHLPLPAGVEPSVKLLVGGDGDDHIVGGDGGATIFGDRRRAEPCEETDGNGDGRDLILGGSGKETVSAGGGADRVEAGAGDDRICGERGDDHLSGGAGDDSISGGSGKDTAYGDDGADEVAGGSGDDTLYGGAQDDTVLGEAGEDVAFGGSGDDLVIGGSRTAGKADGGDTLYGDAGADRLVGDNGDATGSFDLDGTPEDAGGPDVIHGGDGADIAFGGIGADEVHGDAGDDHLEGGNGADRVLGEDGEDELVGGGSGPHPDAGDTLLGGEGPDVIAGDNAVLSTSGTATPVAARAGQLRTHRVELLAGGSGADVADGGAGNDAIFGQGGADRLRGQAGDDYAEGGQGVDWVEGDQGDDDVVGGSHTATADDDDALFGGPGDDVVLGDNALVTPAGEPTRATVRSGSAGKPMTPRAVTLLGGGSGGDRISGGSGVDVLWGQDGDDYISGGAQGDYVEGGGGADQIRGDLPLSAESTQTTSEPLADPGWKGAASEPAELEGEDATPGQDDLIGGSAKPGAADKADAIEGGGAADVLLGDNGSLVRTLTESGERVYTERYAAGQAPADATRSRTHDPALPGESTRFCTQAQATCEPEGAFGADRLYGDAGDDGLWGQDGDDRLYGGAGDDDMFGELGDDEMDGGEGEDAILGDRGGVVNERIDAGDAQRLGFTVSLNAPPKETYRGFPLGSYDRRADLLHDADGDTWVSAAMPYDGFAKGGDDRMRGGPGRDSMHGGAGDDLINGDSGGDEVFGDDGADVIWGGKGCDPVLDAATADCLSDGVFDPAARGTGDRFVDHVFGGAGADLLDYNPRGSFPDECAPGRMPDGTLTTVVDPCLWFRMTDKDNASVIDDQHHQGVDWQYGGADRDVLQGDRTANGPNPGDKMIDWNGSFNLYTHCGPANGGHNIVRQHSPAMLDFLAKVAWGAGAGRGAGDASGARELAIPTGDSGSPYPTSPGHFDSPVACAG</sequence>
<dbReference type="RefSeq" id="WP_358138397.1">
    <property type="nucleotide sequence ID" value="NZ_JBFALK010000019.1"/>
</dbReference>
<feature type="region of interest" description="Disordered" evidence="8">
    <location>
        <begin position="3080"/>
        <end position="3118"/>
    </location>
</feature>
<dbReference type="InterPro" id="IPR050557">
    <property type="entry name" value="RTX_toxin/Mannuronan_C5-epim"/>
</dbReference>
<dbReference type="PROSITE" id="PS00018">
    <property type="entry name" value="EF_HAND_1"/>
    <property type="match status" value="1"/>
</dbReference>
<dbReference type="EMBL" id="JBFALK010000019">
    <property type="protein sequence ID" value="MEV0972963.1"/>
    <property type="molecule type" value="Genomic_DNA"/>
</dbReference>
<evidence type="ECO:0000256" key="2">
    <source>
        <dbReference type="ARBA" id="ARBA00004613"/>
    </source>
</evidence>
<evidence type="ECO:0000256" key="3">
    <source>
        <dbReference type="ARBA" id="ARBA00022525"/>
    </source>
</evidence>
<evidence type="ECO:0000256" key="7">
    <source>
        <dbReference type="ARBA" id="ARBA00023136"/>
    </source>
</evidence>
<dbReference type="SUPFAM" id="SSF51120">
    <property type="entry name" value="beta-Roll"/>
    <property type="match status" value="7"/>
</dbReference>
<keyword evidence="10" id="KW-1185">Reference proteome</keyword>
<dbReference type="PANTHER" id="PTHR38340:SF1">
    <property type="entry name" value="S-LAYER PROTEIN"/>
    <property type="match status" value="1"/>
</dbReference>
<name>A0ABV3GMW2_MICGL</name>
<keyword evidence="4" id="KW-0800">Toxin</keyword>
<dbReference type="Pfam" id="PF00353">
    <property type="entry name" value="HemolysinCabind"/>
    <property type="match status" value="16"/>
</dbReference>
<evidence type="ECO:0000256" key="8">
    <source>
        <dbReference type="SAM" id="MobiDB-lite"/>
    </source>
</evidence>
<keyword evidence="3" id="KW-0964">Secreted</keyword>
<feature type="compositionally biased region" description="Basic and acidic residues" evidence="8">
    <location>
        <begin position="2375"/>
        <end position="2387"/>
    </location>
</feature>
<keyword evidence="5" id="KW-0677">Repeat</keyword>
<dbReference type="InterPro" id="IPR011049">
    <property type="entry name" value="Serralysin-like_metalloprot_C"/>
</dbReference>
<evidence type="ECO:0000256" key="4">
    <source>
        <dbReference type="ARBA" id="ARBA00022656"/>
    </source>
</evidence>
<keyword evidence="7" id="KW-0472">Membrane</keyword>
<dbReference type="InterPro" id="IPR003995">
    <property type="entry name" value="RTX_toxin_determinant-A"/>
</dbReference>
<comment type="subcellular location">
    <subcellularLocation>
        <location evidence="1">Membrane</location>
    </subcellularLocation>
    <subcellularLocation>
        <location evidence="2">Secreted</location>
    </subcellularLocation>
</comment>
<comment type="caution">
    <text evidence="9">The sequence shown here is derived from an EMBL/GenBank/DDBJ whole genome shotgun (WGS) entry which is preliminary data.</text>
</comment>
<evidence type="ECO:0000256" key="5">
    <source>
        <dbReference type="ARBA" id="ARBA00022737"/>
    </source>
</evidence>
<accession>A0ABV3GMW2</accession>
<evidence type="ECO:0000313" key="9">
    <source>
        <dbReference type="EMBL" id="MEV0972963.1"/>
    </source>
</evidence>
<dbReference type="PROSITE" id="PS00330">
    <property type="entry name" value="HEMOLYSIN_CALCIUM"/>
    <property type="match status" value="4"/>
</dbReference>
<dbReference type="PRINTS" id="PR00313">
    <property type="entry name" value="CABNDNGRPT"/>
</dbReference>
<proteinExistence type="predicted"/>
<dbReference type="Gene3D" id="2.150.10.10">
    <property type="entry name" value="Serralysin-like metalloprotease, C-terminal"/>
    <property type="match status" value="8"/>
</dbReference>
<feature type="region of interest" description="Disordered" evidence="8">
    <location>
        <begin position="2547"/>
        <end position="2566"/>
    </location>
</feature>
<evidence type="ECO:0000256" key="6">
    <source>
        <dbReference type="ARBA" id="ARBA00023026"/>
    </source>
</evidence>
<dbReference type="InterPro" id="IPR001343">
    <property type="entry name" value="Hemolysn_Ca-bd"/>
</dbReference>
<dbReference type="PRINTS" id="PR01488">
    <property type="entry name" value="RTXTOXINA"/>
</dbReference>
<gene>
    <name evidence="9" type="ORF">AB0I59_30535</name>
</gene>
<keyword evidence="6" id="KW-0843">Virulence</keyword>
<dbReference type="PANTHER" id="PTHR38340">
    <property type="entry name" value="S-LAYER PROTEIN"/>
    <property type="match status" value="1"/>
</dbReference>
<evidence type="ECO:0000313" key="10">
    <source>
        <dbReference type="Proteomes" id="UP001551675"/>
    </source>
</evidence>
<reference evidence="9 10" key="1">
    <citation type="submission" date="2024-06" db="EMBL/GenBank/DDBJ databases">
        <title>The Natural Products Discovery Center: Release of the First 8490 Sequenced Strains for Exploring Actinobacteria Biosynthetic Diversity.</title>
        <authorList>
            <person name="Kalkreuter E."/>
            <person name="Kautsar S.A."/>
            <person name="Yang D."/>
            <person name="Bader C.D."/>
            <person name="Teijaro C.N."/>
            <person name="Fluegel L."/>
            <person name="Davis C.M."/>
            <person name="Simpson J.R."/>
            <person name="Lauterbach L."/>
            <person name="Steele A.D."/>
            <person name="Gui C."/>
            <person name="Meng S."/>
            <person name="Li G."/>
            <person name="Viehrig K."/>
            <person name="Ye F."/>
            <person name="Su P."/>
            <person name="Kiefer A.F."/>
            <person name="Nichols A."/>
            <person name="Cepeda A.J."/>
            <person name="Yan W."/>
            <person name="Fan B."/>
            <person name="Jiang Y."/>
            <person name="Adhikari A."/>
            <person name="Zheng C.-J."/>
            <person name="Schuster L."/>
            <person name="Cowan T.M."/>
            <person name="Smanski M.J."/>
            <person name="Chevrette M.G."/>
            <person name="De Carvalho L.P.S."/>
            <person name="Shen B."/>
        </authorList>
    </citation>
    <scope>NUCLEOTIDE SEQUENCE [LARGE SCALE GENOMIC DNA]</scope>
    <source>
        <strain evidence="9 10">NPDC050100</strain>
    </source>
</reference>
<evidence type="ECO:0008006" key="11">
    <source>
        <dbReference type="Google" id="ProtNLM"/>
    </source>
</evidence>
<evidence type="ECO:0000256" key="1">
    <source>
        <dbReference type="ARBA" id="ARBA00004370"/>
    </source>
</evidence>
<protein>
    <recommendedName>
        <fullName evidence="11">Calcium-binding protein</fullName>
    </recommendedName>
</protein>
<feature type="compositionally biased region" description="Basic and acidic residues" evidence="8">
    <location>
        <begin position="2225"/>
        <end position="2245"/>
    </location>
</feature>
<dbReference type="Proteomes" id="UP001551675">
    <property type="component" value="Unassembled WGS sequence"/>
</dbReference>